<dbReference type="AlphaFoldDB" id="A0A3M0A2U8"/>
<keyword evidence="3" id="KW-1185">Reference proteome</keyword>
<name>A0A3M0A2U8_9BACT</name>
<dbReference type="NCBIfam" id="NF045840">
    <property type="entry name" value="SHxHSH_motif_LP"/>
    <property type="match status" value="1"/>
</dbReference>
<dbReference type="EMBL" id="REFI01000005">
    <property type="protein sequence ID" value="RMA78976.1"/>
    <property type="molecule type" value="Genomic_DNA"/>
</dbReference>
<dbReference type="NCBIfam" id="NF045961">
    <property type="entry name" value="MAG5150_fam_LP"/>
    <property type="match status" value="1"/>
</dbReference>
<dbReference type="PROSITE" id="PS51257">
    <property type="entry name" value="PROKAR_LIPOPROTEIN"/>
    <property type="match status" value="1"/>
</dbReference>
<dbReference type="OrthoDB" id="401359at2"/>
<organism evidence="2 3">
    <name type="scientific">Metamycoplasma subdolum</name>
    <dbReference type="NCBI Taxonomy" id="92407"/>
    <lineage>
        <taxon>Bacteria</taxon>
        <taxon>Bacillati</taxon>
        <taxon>Mycoplasmatota</taxon>
        <taxon>Mycoplasmoidales</taxon>
        <taxon>Metamycoplasmataceae</taxon>
        <taxon>Metamycoplasma</taxon>
    </lineage>
</organism>
<evidence type="ECO:0000313" key="3">
    <source>
        <dbReference type="Proteomes" id="UP000267246"/>
    </source>
</evidence>
<keyword evidence="1" id="KW-0732">Signal</keyword>
<evidence type="ECO:0000256" key="1">
    <source>
        <dbReference type="SAM" id="SignalP"/>
    </source>
</evidence>
<feature type="chain" id="PRO_5018216606" description="Lipoprotein" evidence="1">
    <location>
        <begin position="22"/>
        <end position="349"/>
    </location>
</feature>
<reference evidence="2 3" key="1">
    <citation type="submission" date="2018-10" db="EMBL/GenBank/DDBJ databases">
        <title>Genomic Encyclopedia of Archaeal and Bacterial Type Strains, Phase II (KMG-II): from individual species to whole genera.</title>
        <authorList>
            <person name="Goeker M."/>
        </authorList>
    </citation>
    <scope>NUCLEOTIDE SEQUENCE [LARGE SCALE GENOMIC DNA]</scope>
    <source>
        <strain evidence="2 3">ATCC 29870</strain>
    </source>
</reference>
<proteinExistence type="predicted"/>
<dbReference type="RefSeq" id="WP_121940521.1">
    <property type="nucleotide sequence ID" value="NZ_CP137846.1"/>
</dbReference>
<feature type="signal peptide" evidence="1">
    <location>
        <begin position="1"/>
        <end position="21"/>
    </location>
</feature>
<evidence type="ECO:0000313" key="2">
    <source>
        <dbReference type="EMBL" id="RMA78976.1"/>
    </source>
</evidence>
<evidence type="ECO:0008006" key="4">
    <source>
        <dbReference type="Google" id="ProtNLM"/>
    </source>
</evidence>
<dbReference type="Proteomes" id="UP000267246">
    <property type="component" value="Unassembled WGS sequence"/>
</dbReference>
<protein>
    <recommendedName>
        <fullName evidence="4">Lipoprotein</fullName>
    </recommendedName>
</protein>
<comment type="caution">
    <text evidence="2">The sequence shown here is derived from an EMBL/GenBank/DDBJ whole genome shotgun (WGS) entry which is preliminary data.</text>
</comment>
<sequence length="349" mass="40979">MNKKMSLFFSLLSLSFVPALTISCKKPEDWEDLNKLKPSDEIKVKKTFTFTSEEAKKIESIYFGVMKDLLTRVKNNWRDYKKDWNELKRNVVLFRNKIDRLIIQQSNLDDQKALQTFFDTWISTKSKGMKLTYDGQEHVNYFALFLLKYTLIYDDVAAVLNDVNLAFDAQGFLEDLKIVDDRLEGKDINLASLQKSLQNLWKFVNQHLYNPNKITKKEDLEHMEIGADKNSHTHSHAGVNLTYELGLWHEKLFETKKIKDSTNKTLFDYFLDDWKNVKKHIVINIDSLNYEVDFNRIVKNLTTIKSLESVTKIGDIKLRENGQKILDTIKVHILNIAKKYNIQDKLELK</sequence>
<accession>A0A3M0A2U8</accession>
<gene>
    <name evidence="2" type="ORF">JN00_0020</name>
</gene>